<protein>
    <submittedName>
        <fullName evidence="1">Uncharacterized protein</fullName>
    </submittedName>
</protein>
<dbReference type="Gramene" id="Solyc00g008050.1.1">
    <property type="protein sequence ID" value="Solyc00g008050.1.1.1.CDS"/>
    <property type="gene ID" value="Solyc00g008050.1"/>
</dbReference>
<dbReference type="EnsemblPlants" id="Solyc00g008050.1.1">
    <property type="protein sequence ID" value="Solyc00g008050.1.1.1.CDS"/>
    <property type="gene ID" value="Solyc00g008050.1"/>
</dbReference>
<evidence type="ECO:0000313" key="1">
    <source>
        <dbReference type="EnsemblPlants" id="Solyc00g008050.1.1.1.CDS"/>
    </source>
</evidence>
<dbReference type="PANTHER" id="PTHR33187">
    <property type="entry name" value="WU:FI09B08"/>
    <property type="match status" value="1"/>
</dbReference>
<reference evidence="1" key="2">
    <citation type="submission" date="2019-04" db="UniProtKB">
        <authorList>
            <consortium name="EnsemblPlants"/>
        </authorList>
    </citation>
    <scope>IDENTIFICATION</scope>
    <source>
        <strain evidence="1">cv. Heinz 1706</strain>
    </source>
</reference>
<accession>A0A494G8I2</accession>
<keyword evidence="2" id="KW-1185">Reference proteome</keyword>
<proteinExistence type="predicted"/>
<evidence type="ECO:0000313" key="2">
    <source>
        <dbReference type="Proteomes" id="UP000004994"/>
    </source>
</evidence>
<name>A0A494G8I2_SOLLC</name>
<dbReference type="PaxDb" id="4081-Solyc00g008050.1.1"/>
<dbReference type="Proteomes" id="UP000004994">
    <property type="component" value="Unassembled WGS sequence"/>
</dbReference>
<reference evidence="1" key="1">
    <citation type="journal article" date="2012" name="Nature">
        <title>The tomato genome sequence provides insights into fleshy fruit evolution.</title>
        <authorList>
            <consortium name="Tomato Genome Consortium"/>
        </authorList>
    </citation>
    <scope>NUCLEOTIDE SEQUENCE [LARGE SCALE GENOMIC DNA]</scope>
    <source>
        <strain evidence="1">cv. Heinz 1706</strain>
    </source>
</reference>
<sequence>MPTCPMGSTHGLMISGMGCNHSLWKTYMTGRDRPCYAIIAIGKHTRLDDVGCDMSSLTLDSTHCGMTLALYAIIEVGQHIRLENVRRGMLSSTLDCIHDVACYHRPRITYTVELHWAWHSIIALGMKTRSDDVRHGMPSF</sequence>
<dbReference type="InParanoid" id="A0A494G8I2"/>
<dbReference type="AlphaFoldDB" id="A0A494G8I2"/>
<dbReference type="PANTHER" id="PTHR33187:SF11">
    <property type="entry name" value="AMINOTRANSFERASE-LIKE PLANT MOBILE DOMAIN-CONTAINING PROTEIN"/>
    <property type="match status" value="1"/>
</dbReference>
<organism evidence="1">
    <name type="scientific">Solanum lycopersicum</name>
    <name type="common">Tomato</name>
    <name type="synonym">Lycopersicon esculentum</name>
    <dbReference type="NCBI Taxonomy" id="4081"/>
    <lineage>
        <taxon>Eukaryota</taxon>
        <taxon>Viridiplantae</taxon>
        <taxon>Streptophyta</taxon>
        <taxon>Embryophyta</taxon>
        <taxon>Tracheophyta</taxon>
        <taxon>Spermatophyta</taxon>
        <taxon>Magnoliopsida</taxon>
        <taxon>eudicotyledons</taxon>
        <taxon>Gunneridae</taxon>
        <taxon>Pentapetalae</taxon>
        <taxon>asterids</taxon>
        <taxon>lamiids</taxon>
        <taxon>Solanales</taxon>
        <taxon>Solanaceae</taxon>
        <taxon>Solanoideae</taxon>
        <taxon>Solaneae</taxon>
        <taxon>Solanum</taxon>
        <taxon>Solanum subgen. Lycopersicon</taxon>
    </lineage>
</organism>